<gene>
    <name evidence="1" type="ORF">MBELCI_3562</name>
</gene>
<protein>
    <submittedName>
        <fullName evidence="1">Uncharacterized protein</fullName>
    </submittedName>
</protein>
<dbReference type="AlphaFoldDB" id="U2Z7T3"/>
<keyword evidence="2" id="KW-1185">Reference proteome</keyword>
<organism evidence="1 2">
    <name type="scientific">Limimaricola cinnabarinus LL-001</name>
    <dbReference type="NCBI Taxonomy" id="1337093"/>
    <lineage>
        <taxon>Bacteria</taxon>
        <taxon>Pseudomonadati</taxon>
        <taxon>Pseudomonadota</taxon>
        <taxon>Alphaproteobacteria</taxon>
        <taxon>Rhodobacterales</taxon>
        <taxon>Paracoccaceae</taxon>
        <taxon>Limimaricola</taxon>
    </lineage>
</organism>
<dbReference type="Proteomes" id="UP000016566">
    <property type="component" value="Unassembled WGS sequence"/>
</dbReference>
<dbReference type="eggNOG" id="ENOG5033498">
    <property type="taxonomic scope" value="Bacteria"/>
</dbReference>
<sequence length="218" mass="24361">MGDIHLAHLPLQILRDNFPATWALMLSGPSFAVIHDPRACFTSALIQRLQEFKGYGATDIHPEDLQREAIEVVNRLDTRDAFVDLEYINFMRQSDHVDLDDHRVVTAVFPIERLDALWSRLGETFGLNDQTTAGAGANLASHGRLRGVDCRLASTYRGVVPEPARQRIFVLSKRVGPLGGVSNAFASLSFGEDVERFIKTFYAKDMEIHRAALAEWGP</sequence>
<accession>U2Z7T3</accession>
<reference evidence="1" key="1">
    <citation type="journal article" date="2013" name="Genome Announc.">
        <title>Draft Genome Sequence of Loktanella cinnabarina LL-001T, Isolated from Deep-Sea Floor Sediment.</title>
        <authorList>
            <person name="Nishi S."/>
            <person name="Tsubouchi T."/>
            <person name="Takaki Y."/>
            <person name="Koyanagi R."/>
            <person name="Satoh N."/>
            <person name="Maruyama T."/>
            <person name="Hatada Y."/>
        </authorList>
    </citation>
    <scope>NUCLEOTIDE SEQUENCE [LARGE SCALE GENOMIC DNA]</scope>
    <source>
        <strain evidence="1">LL-001</strain>
    </source>
</reference>
<evidence type="ECO:0000313" key="1">
    <source>
        <dbReference type="EMBL" id="GAD57510.1"/>
    </source>
</evidence>
<dbReference type="EMBL" id="BATB01000098">
    <property type="protein sequence ID" value="GAD57510.1"/>
    <property type="molecule type" value="Genomic_DNA"/>
</dbReference>
<name>U2Z7T3_9RHOB</name>
<proteinExistence type="predicted"/>
<comment type="caution">
    <text evidence="1">The sequence shown here is derived from an EMBL/GenBank/DDBJ whole genome shotgun (WGS) entry which is preliminary data.</text>
</comment>
<evidence type="ECO:0000313" key="2">
    <source>
        <dbReference type="Proteomes" id="UP000016566"/>
    </source>
</evidence>